<feature type="region of interest" description="Disordered" evidence="1">
    <location>
        <begin position="32"/>
        <end position="62"/>
    </location>
</feature>
<sequence length="145" mass="16807">MGHARNGLGMEVLYRLLPDWPTARRMYFETETLTVEKEEKPVEKKEPPKPKPKPKEEKPPQALTVTLTRFSTWEDPTPQRFQVELMSNTKVSELRAKIAELCALDDSETRKVKLIKRKKAGFVTAQETESVSSEVFVHQIEKWPK</sequence>
<reference evidence="2 3" key="1">
    <citation type="submission" date="2016-02" db="EMBL/GenBank/DDBJ databases">
        <title>Genome analysis of coral dinoflagellate symbionts highlights evolutionary adaptations to a symbiotic lifestyle.</title>
        <authorList>
            <person name="Aranda M."/>
            <person name="Li Y."/>
            <person name="Liew Y.J."/>
            <person name="Baumgarten S."/>
            <person name="Simakov O."/>
            <person name="Wilson M."/>
            <person name="Piel J."/>
            <person name="Ashoor H."/>
            <person name="Bougouffa S."/>
            <person name="Bajic V.B."/>
            <person name="Ryu T."/>
            <person name="Ravasi T."/>
            <person name="Bayer T."/>
            <person name="Micklem G."/>
            <person name="Kim H."/>
            <person name="Bhak J."/>
            <person name="Lajeunesse T.C."/>
            <person name="Voolstra C.R."/>
        </authorList>
    </citation>
    <scope>NUCLEOTIDE SEQUENCE [LARGE SCALE GENOMIC DNA]</scope>
    <source>
        <strain evidence="2 3">CCMP2467</strain>
    </source>
</reference>
<dbReference type="Proteomes" id="UP000186817">
    <property type="component" value="Unassembled WGS sequence"/>
</dbReference>
<organism evidence="2 3">
    <name type="scientific">Symbiodinium microadriaticum</name>
    <name type="common">Dinoflagellate</name>
    <name type="synonym">Zooxanthella microadriatica</name>
    <dbReference type="NCBI Taxonomy" id="2951"/>
    <lineage>
        <taxon>Eukaryota</taxon>
        <taxon>Sar</taxon>
        <taxon>Alveolata</taxon>
        <taxon>Dinophyceae</taxon>
        <taxon>Suessiales</taxon>
        <taxon>Symbiodiniaceae</taxon>
        <taxon>Symbiodinium</taxon>
    </lineage>
</organism>
<proteinExistence type="predicted"/>
<evidence type="ECO:0000256" key="1">
    <source>
        <dbReference type="SAM" id="MobiDB-lite"/>
    </source>
</evidence>
<comment type="caution">
    <text evidence="2">The sequence shown here is derived from an EMBL/GenBank/DDBJ whole genome shotgun (WGS) entry which is preliminary data.</text>
</comment>
<gene>
    <name evidence="2" type="ORF">AK812_SmicGene26838</name>
</gene>
<evidence type="ECO:0000313" key="2">
    <source>
        <dbReference type="EMBL" id="OLP91470.1"/>
    </source>
</evidence>
<protein>
    <submittedName>
        <fullName evidence="2">Uncharacterized protein</fullName>
    </submittedName>
</protein>
<evidence type="ECO:0000313" key="3">
    <source>
        <dbReference type="Proteomes" id="UP000186817"/>
    </source>
</evidence>
<dbReference type="AlphaFoldDB" id="A0A1Q9D8H5"/>
<keyword evidence="3" id="KW-1185">Reference proteome</keyword>
<feature type="compositionally biased region" description="Basic and acidic residues" evidence="1">
    <location>
        <begin position="34"/>
        <end position="59"/>
    </location>
</feature>
<dbReference type="EMBL" id="LSRX01000664">
    <property type="protein sequence ID" value="OLP91470.1"/>
    <property type="molecule type" value="Genomic_DNA"/>
</dbReference>
<accession>A0A1Q9D8H5</accession>
<name>A0A1Q9D8H5_SYMMI</name>